<organism evidence="1">
    <name type="scientific">Anguilla anguilla</name>
    <name type="common">European freshwater eel</name>
    <name type="synonym">Muraena anguilla</name>
    <dbReference type="NCBI Taxonomy" id="7936"/>
    <lineage>
        <taxon>Eukaryota</taxon>
        <taxon>Metazoa</taxon>
        <taxon>Chordata</taxon>
        <taxon>Craniata</taxon>
        <taxon>Vertebrata</taxon>
        <taxon>Euteleostomi</taxon>
        <taxon>Actinopterygii</taxon>
        <taxon>Neopterygii</taxon>
        <taxon>Teleostei</taxon>
        <taxon>Anguilliformes</taxon>
        <taxon>Anguillidae</taxon>
        <taxon>Anguilla</taxon>
    </lineage>
</organism>
<reference evidence="1" key="1">
    <citation type="submission" date="2014-11" db="EMBL/GenBank/DDBJ databases">
        <authorList>
            <person name="Amaro Gonzalez C."/>
        </authorList>
    </citation>
    <scope>NUCLEOTIDE SEQUENCE</scope>
</reference>
<sequence>MKPKRAYFKKNPETLHKSFSLLLSHPRPPGLLYQD</sequence>
<evidence type="ECO:0000313" key="1">
    <source>
        <dbReference type="EMBL" id="JAH55290.1"/>
    </source>
</evidence>
<dbReference type="EMBL" id="GBXM01053287">
    <property type="protein sequence ID" value="JAH55290.1"/>
    <property type="molecule type" value="Transcribed_RNA"/>
</dbReference>
<protein>
    <submittedName>
        <fullName evidence="1">Uncharacterized protein</fullName>
    </submittedName>
</protein>
<name>A0A0E9TQZ7_ANGAN</name>
<reference evidence="1" key="2">
    <citation type="journal article" date="2015" name="Fish Shellfish Immunol.">
        <title>Early steps in the European eel (Anguilla anguilla)-Vibrio vulnificus interaction in the gills: Role of the RtxA13 toxin.</title>
        <authorList>
            <person name="Callol A."/>
            <person name="Pajuelo D."/>
            <person name="Ebbesson L."/>
            <person name="Teles M."/>
            <person name="MacKenzie S."/>
            <person name="Amaro C."/>
        </authorList>
    </citation>
    <scope>NUCLEOTIDE SEQUENCE</scope>
</reference>
<accession>A0A0E9TQZ7</accession>
<dbReference type="AlphaFoldDB" id="A0A0E9TQZ7"/>
<proteinExistence type="predicted"/>